<organism evidence="4 5">
    <name type="scientific">Candidatus Terasakiella magnetica</name>
    <dbReference type="NCBI Taxonomy" id="1867952"/>
    <lineage>
        <taxon>Bacteria</taxon>
        <taxon>Pseudomonadati</taxon>
        <taxon>Pseudomonadota</taxon>
        <taxon>Alphaproteobacteria</taxon>
        <taxon>Rhodospirillales</taxon>
        <taxon>Terasakiellaceae</taxon>
        <taxon>Terasakiella</taxon>
    </lineage>
</organism>
<dbReference type="RefSeq" id="WP_069189726.1">
    <property type="nucleotide sequence ID" value="NZ_FLYE01000045.1"/>
</dbReference>
<dbReference type="EMBL" id="FLYE01000045">
    <property type="protein sequence ID" value="SCA57724.1"/>
    <property type="molecule type" value="Genomic_DNA"/>
</dbReference>
<evidence type="ECO:0000313" key="4">
    <source>
        <dbReference type="EMBL" id="SCA57724.1"/>
    </source>
</evidence>
<evidence type="ECO:0000313" key="5">
    <source>
        <dbReference type="Proteomes" id="UP000231658"/>
    </source>
</evidence>
<dbReference type="OrthoDB" id="9799090at2"/>
<dbReference type="Proteomes" id="UP000231658">
    <property type="component" value="Unassembled WGS sequence"/>
</dbReference>
<reference evidence="4 5" key="1">
    <citation type="submission" date="2016-07" db="EMBL/GenBank/DDBJ databases">
        <authorList>
            <person name="Lefevre C.T."/>
        </authorList>
    </citation>
    <scope>NUCLEOTIDE SEQUENCE [LARGE SCALE GENOMIC DNA]</scope>
    <source>
        <strain evidence="4">PR1</strain>
    </source>
</reference>
<dbReference type="Gene3D" id="3.40.190.10">
    <property type="entry name" value="Periplasmic binding protein-like II"/>
    <property type="match status" value="2"/>
</dbReference>
<keyword evidence="1 2" id="KW-0732">Signal</keyword>
<gene>
    <name evidence="4" type="ORF">MTBPR1_60237</name>
</gene>
<feature type="signal peptide" evidence="2">
    <location>
        <begin position="1"/>
        <end position="20"/>
    </location>
</feature>
<feature type="domain" description="Solute-binding protein family 3/N-terminal" evidence="3">
    <location>
        <begin position="31"/>
        <end position="238"/>
    </location>
</feature>
<dbReference type="InterPro" id="IPR001638">
    <property type="entry name" value="Solute-binding_3/MltF_N"/>
</dbReference>
<evidence type="ECO:0000256" key="1">
    <source>
        <dbReference type="ARBA" id="ARBA00022729"/>
    </source>
</evidence>
<evidence type="ECO:0000259" key="3">
    <source>
        <dbReference type="Pfam" id="PF00497"/>
    </source>
</evidence>
<dbReference type="AlphaFoldDB" id="A0A1C3RK85"/>
<proteinExistence type="predicted"/>
<dbReference type="Pfam" id="PF00497">
    <property type="entry name" value="SBP_bac_3"/>
    <property type="match status" value="1"/>
</dbReference>
<accession>A0A1C3RK85</accession>
<dbReference type="STRING" id="1867952.MTBPR1_60237"/>
<protein>
    <recommendedName>
        <fullName evidence="3">Solute-binding protein family 3/N-terminal domain-containing protein</fullName>
    </recommendedName>
</protein>
<feature type="chain" id="PRO_5008680849" description="Solute-binding protein family 3/N-terminal domain-containing protein" evidence="2">
    <location>
        <begin position="21"/>
        <end position="245"/>
    </location>
</feature>
<name>A0A1C3RK85_9PROT</name>
<dbReference type="PANTHER" id="PTHR35936:SF6">
    <property type="entry name" value="AMINO ACID ABC TRANSPORTER SUBSTRATE-BINDING PAAT FAMILY PROTEIN"/>
    <property type="match status" value="1"/>
</dbReference>
<keyword evidence="5" id="KW-1185">Reference proteome</keyword>
<dbReference type="SUPFAM" id="SSF53850">
    <property type="entry name" value="Periplasmic binding protein-like II"/>
    <property type="match status" value="1"/>
</dbReference>
<dbReference type="PANTHER" id="PTHR35936">
    <property type="entry name" value="MEMBRANE-BOUND LYTIC MUREIN TRANSGLYCOSYLASE F"/>
    <property type="match status" value="1"/>
</dbReference>
<sequence length="245" mass="28216">MKKVALLLLFLVVLPFSAKATETWIIPVPDQMRPPFSYHGNNGYEGIYIDLMREIANRIGVRLKEKSYPIVRRRELFIRGEIVITCCVNPVWRSKPEENEIQLFSDPLHFGREMFIFAHQKKFPIPNPESLQSKSVVGIKGYNYLGEEHFGKRIDVRTPEQIVRIIAAGRGDVGLLQYEVANFHAKQQKVKIDFGPVHHSSPMQIRLHKSKAAYLPKINKAIADIKKEGVLDLIFHKYETLQLSQ</sequence>
<evidence type="ECO:0000256" key="2">
    <source>
        <dbReference type="SAM" id="SignalP"/>
    </source>
</evidence>